<dbReference type="InterPro" id="IPR027417">
    <property type="entry name" value="P-loop_NTPase"/>
</dbReference>
<evidence type="ECO:0000256" key="5">
    <source>
        <dbReference type="ARBA" id="ARBA00023136"/>
    </source>
</evidence>
<dbReference type="Proteomes" id="UP000243217">
    <property type="component" value="Unassembled WGS sequence"/>
</dbReference>
<dbReference type="InterPro" id="IPR007603">
    <property type="entry name" value="Choline_transptr-like"/>
</dbReference>
<organism evidence="8 9">
    <name type="scientific">Thraustotheca clavata</name>
    <dbReference type="NCBI Taxonomy" id="74557"/>
    <lineage>
        <taxon>Eukaryota</taxon>
        <taxon>Sar</taxon>
        <taxon>Stramenopiles</taxon>
        <taxon>Oomycota</taxon>
        <taxon>Saprolegniomycetes</taxon>
        <taxon>Saprolegniales</taxon>
        <taxon>Achlyaceae</taxon>
        <taxon>Thraustotheca</taxon>
    </lineage>
</organism>
<feature type="non-terminal residue" evidence="8">
    <location>
        <position position="1"/>
    </location>
</feature>
<dbReference type="Pfam" id="PF04515">
    <property type="entry name" value="Choline_transpo"/>
    <property type="match status" value="1"/>
</dbReference>
<dbReference type="EMBL" id="JNBS01003207">
    <property type="protein sequence ID" value="OQR88464.1"/>
    <property type="molecule type" value="Genomic_DNA"/>
</dbReference>
<name>A0A1V9YRQ7_9STRA</name>
<feature type="transmembrane region" description="Helical" evidence="7">
    <location>
        <begin position="238"/>
        <end position="257"/>
    </location>
</feature>
<keyword evidence="4 7" id="KW-1133">Transmembrane helix</keyword>
<feature type="transmembrane region" description="Helical" evidence="7">
    <location>
        <begin position="403"/>
        <end position="430"/>
    </location>
</feature>
<dbReference type="PANTHER" id="PTHR12385:SF14">
    <property type="entry name" value="CHOLINE TRANSPORTER-LIKE 2"/>
    <property type="match status" value="1"/>
</dbReference>
<feature type="transmembrane region" description="Helical" evidence="7">
    <location>
        <begin position="320"/>
        <end position="340"/>
    </location>
</feature>
<dbReference type="GO" id="GO:0022857">
    <property type="term" value="F:transmembrane transporter activity"/>
    <property type="evidence" value="ECO:0007669"/>
    <property type="project" value="UniProtKB-UniRule"/>
</dbReference>
<evidence type="ECO:0000256" key="3">
    <source>
        <dbReference type="ARBA" id="ARBA00022692"/>
    </source>
</evidence>
<proteinExistence type="inferred from homology"/>
<evidence type="ECO:0000256" key="1">
    <source>
        <dbReference type="ARBA" id="ARBA00004141"/>
    </source>
</evidence>
<evidence type="ECO:0000256" key="7">
    <source>
        <dbReference type="RuleBase" id="RU368066"/>
    </source>
</evidence>
<feature type="transmembrane region" description="Helical" evidence="7">
    <location>
        <begin position="346"/>
        <end position="367"/>
    </location>
</feature>
<gene>
    <name evidence="8" type="ORF">THRCLA_10307</name>
</gene>
<feature type="transmembrane region" description="Helical" evidence="7">
    <location>
        <begin position="81"/>
        <end position="102"/>
    </location>
</feature>
<reference evidence="8 9" key="1">
    <citation type="journal article" date="2014" name="Genome Biol. Evol.">
        <title>The secreted proteins of Achlya hypogyna and Thraustotheca clavata identify the ancestral oomycete secretome and reveal gene acquisitions by horizontal gene transfer.</title>
        <authorList>
            <person name="Misner I."/>
            <person name="Blouin N."/>
            <person name="Leonard G."/>
            <person name="Richards T.A."/>
            <person name="Lane C.E."/>
        </authorList>
    </citation>
    <scope>NUCLEOTIDE SEQUENCE [LARGE SCALE GENOMIC DNA]</scope>
    <source>
        <strain evidence="8 9">ATCC 34112</strain>
    </source>
</reference>
<keyword evidence="9" id="KW-1185">Reference proteome</keyword>
<dbReference type="GO" id="GO:0005886">
    <property type="term" value="C:plasma membrane"/>
    <property type="evidence" value="ECO:0007669"/>
    <property type="project" value="UniProtKB-SubCell"/>
</dbReference>
<dbReference type="PANTHER" id="PTHR12385">
    <property type="entry name" value="CHOLINE TRANSPORTER-LIKE (SLC FAMILY 44)"/>
    <property type="match status" value="1"/>
</dbReference>
<feature type="transmembrane region" description="Helical" evidence="7">
    <location>
        <begin position="450"/>
        <end position="468"/>
    </location>
</feature>
<feature type="transmembrane region" description="Helical" evidence="7">
    <location>
        <begin position="288"/>
        <end position="308"/>
    </location>
</feature>
<dbReference type="AlphaFoldDB" id="A0A1V9YRQ7"/>
<dbReference type="OrthoDB" id="420519at2759"/>
<feature type="transmembrane region" description="Helical" evidence="7">
    <location>
        <begin position="213"/>
        <end position="231"/>
    </location>
</feature>
<dbReference type="Gene3D" id="3.40.50.300">
    <property type="entry name" value="P-loop containing nucleotide triphosphate hydrolases"/>
    <property type="match status" value="1"/>
</dbReference>
<keyword evidence="5 7" id="KW-0472">Membrane</keyword>
<dbReference type="SUPFAM" id="SSF52540">
    <property type="entry name" value="P-loop containing nucleoside triphosphate hydrolases"/>
    <property type="match status" value="1"/>
</dbReference>
<feature type="transmembrane region" description="Helical" evidence="7">
    <location>
        <begin position="550"/>
        <end position="573"/>
    </location>
</feature>
<evidence type="ECO:0000256" key="6">
    <source>
        <dbReference type="ARBA" id="ARBA00023180"/>
    </source>
</evidence>
<sequence>IVAHRLSTIRNADMIAVVNDGKVCELGTHDELVGIPSGLYANLVARQMYCALSMPKYGAGQPLLNVRRNAYAEADRKCRDVLCTLLFILFWIGMVIITSIAYKNGDPHALIYGVDHNGHLCNSTYPNIFYPHPKVDAASHSNYYGVCVGKCPLKGDVIEGNVVPADFEAYFHHCVPTNMTDPSTEDMYESLFGSTFKYVARYVSDLQNTYKQILTIGVVGGFIGCILWLLLMRATPRLVVWGSIIASLLVLLVATAICASEAKLISNAQVDALTSSIKLEGQSTNADYFKIATLVLLLIDIIYVLVLVFMRSRIQLSIGIIKVACTGITHIPMLVFFPLFPGVKLLALFAYFIVSSVYIASCGNLSASQFAANIESMSGHNMSLHLSNQTNPNMMKYLFAYNLFGVFWTQQLVEAIAICTIAGAVSRYYWCDVDNRRQLGWAVGASAYYSIRYHFGSLAFGAAILAFVQFLRVLLEYIDRQTKGTQNRVVQVVVCACRCCLWCLHKLLKFLSSNGYIMIAMKGASFCNSIVDAFNLIAANLGRIGTQTIVATYIMLMGKILISASSTLVMYWYDVTNASQLKLSSPFPPLVATAILAYAISCIFLSVFEVAINTVLLSVCEDEKLNRTTGQYFATTEIREYLDNSATQAFKQYKAEYEDASV</sequence>
<keyword evidence="6" id="KW-0325">Glycoprotein</keyword>
<feature type="transmembrane region" description="Helical" evidence="7">
    <location>
        <begin position="593"/>
        <end position="617"/>
    </location>
</feature>
<protein>
    <recommendedName>
        <fullName evidence="7">Choline transporter-like protein</fullName>
    </recommendedName>
</protein>
<comment type="caution">
    <text evidence="8">The sequence shown here is derived from an EMBL/GenBank/DDBJ whole genome shotgun (WGS) entry which is preliminary data.</text>
</comment>
<evidence type="ECO:0000256" key="2">
    <source>
        <dbReference type="ARBA" id="ARBA00007168"/>
    </source>
</evidence>
<evidence type="ECO:0000313" key="9">
    <source>
        <dbReference type="Proteomes" id="UP000243217"/>
    </source>
</evidence>
<comment type="similarity">
    <text evidence="2 7">Belongs to the CTL (choline transporter-like) family.</text>
</comment>
<comment type="subcellular location">
    <subcellularLocation>
        <location evidence="7">Cell membrane</location>
        <topology evidence="7">Multi-pass membrane protein</topology>
    </subcellularLocation>
    <subcellularLocation>
        <location evidence="1">Membrane</location>
        <topology evidence="1">Multi-pass membrane protein</topology>
    </subcellularLocation>
</comment>
<keyword evidence="3 7" id="KW-0812">Transmembrane</keyword>
<evidence type="ECO:0000256" key="4">
    <source>
        <dbReference type="ARBA" id="ARBA00022989"/>
    </source>
</evidence>
<evidence type="ECO:0000313" key="8">
    <source>
        <dbReference type="EMBL" id="OQR88464.1"/>
    </source>
</evidence>
<comment type="function">
    <text evidence="7">Choline transporter.</text>
</comment>
<accession>A0A1V9YRQ7</accession>